<gene>
    <name evidence="1" type="ORF">OOU_Y34scaffold00556g7</name>
</gene>
<protein>
    <submittedName>
        <fullName evidence="1">Uncharacterized protein</fullName>
    </submittedName>
</protein>
<name>A0AA97NXB6_PYRO3</name>
<evidence type="ECO:0000313" key="1">
    <source>
        <dbReference type="EMBL" id="ELQ38031.1"/>
    </source>
</evidence>
<accession>A0AA97NXB6</accession>
<dbReference type="AlphaFoldDB" id="A0AA97NXB6"/>
<organism evidence="1">
    <name type="scientific">Pyricularia oryzae (strain Y34)</name>
    <name type="common">Rice blast fungus</name>
    <name type="synonym">Magnaporthe oryzae</name>
    <dbReference type="NCBI Taxonomy" id="1143189"/>
    <lineage>
        <taxon>Eukaryota</taxon>
        <taxon>Fungi</taxon>
        <taxon>Dikarya</taxon>
        <taxon>Ascomycota</taxon>
        <taxon>Pezizomycotina</taxon>
        <taxon>Sordariomycetes</taxon>
        <taxon>Sordariomycetidae</taxon>
        <taxon>Magnaporthales</taxon>
        <taxon>Pyriculariaceae</taxon>
        <taxon>Pyricularia</taxon>
    </lineage>
</organism>
<proteinExistence type="predicted"/>
<reference evidence="1" key="1">
    <citation type="journal article" date="2012" name="PLoS Genet.">
        <title>Comparative analysis of the genomes of two field isolates of the rice blast fungus Magnaporthe oryzae.</title>
        <authorList>
            <person name="Xue M."/>
            <person name="Yang J."/>
            <person name="Li Z."/>
            <person name="Hu S."/>
            <person name="Yao N."/>
            <person name="Dean R.A."/>
            <person name="Zhao W."/>
            <person name="Shen M."/>
            <person name="Zhang H."/>
            <person name="Li C."/>
            <person name="Liu L."/>
            <person name="Cao L."/>
            <person name="Xu X."/>
            <person name="Xing Y."/>
            <person name="Hsiang T."/>
            <person name="Zhang Z."/>
            <person name="Xu J.R."/>
            <person name="Peng Y.L."/>
        </authorList>
    </citation>
    <scope>NUCLEOTIDE SEQUENCE</scope>
    <source>
        <strain evidence="1">Y34</strain>
    </source>
</reference>
<dbReference type="EMBL" id="JH793208">
    <property type="protein sequence ID" value="ELQ38031.1"/>
    <property type="molecule type" value="Genomic_DNA"/>
</dbReference>
<dbReference type="Proteomes" id="UP000011086">
    <property type="component" value="Unassembled WGS sequence"/>
</dbReference>
<sequence>MFNRLLRNYCVDRDVTLSQLRYLLPGYDSVEIWSVIRALSRQDAGPFPKEHFLNPDTQSAQWLTGQHCATNRDFGLYTHAVEHLFRTYTSARGVFHNFDEAELKRSIDRSLNLQRDGSSPEQITNVVLLATMEALLQCYKLARLCPEDCQWFREDSPEGVDIPEETRGIIRELLKESHPLCRLISDKLFTYQVWLCYASHMA</sequence>